<name>A0A9P1M4V8_9DINO</name>
<dbReference type="EMBL" id="CAMXCT020006750">
    <property type="protein sequence ID" value="CAL1172824.1"/>
    <property type="molecule type" value="Genomic_DNA"/>
</dbReference>
<evidence type="ECO:0000313" key="3">
    <source>
        <dbReference type="EMBL" id="CAL1172824.1"/>
    </source>
</evidence>
<feature type="compositionally biased region" description="Polar residues" evidence="1">
    <location>
        <begin position="1"/>
        <end position="12"/>
    </location>
</feature>
<proteinExistence type="predicted"/>
<evidence type="ECO:0000313" key="4">
    <source>
        <dbReference type="Proteomes" id="UP001152797"/>
    </source>
</evidence>
<gene>
    <name evidence="2" type="ORF">C1SCF055_LOCUS43947</name>
</gene>
<dbReference type="Proteomes" id="UP001152797">
    <property type="component" value="Unassembled WGS sequence"/>
</dbReference>
<comment type="caution">
    <text evidence="2">The sequence shown here is derived from an EMBL/GenBank/DDBJ whole genome shotgun (WGS) entry which is preliminary data.</text>
</comment>
<evidence type="ECO:0000256" key="1">
    <source>
        <dbReference type="SAM" id="MobiDB-lite"/>
    </source>
</evidence>
<protein>
    <submittedName>
        <fullName evidence="2">Uncharacterized protein</fullName>
    </submittedName>
</protein>
<feature type="compositionally biased region" description="Acidic residues" evidence="1">
    <location>
        <begin position="232"/>
        <end position="248"/>
    </location>
</feature>
<keyword evidence="4" id="KW-1185">Reference proteome</keyword>
<feature type="compositionally biased region" description="Basic and acidic residues" evidence="1">
    <location>
        <begin position="249"/>
        <end position="264"/>
    </location>
</feature>
<dbReference type="EMBL" id="CAMXCT030006750">
    <property type="protein sequence ID" value="CAL4806761.1"/>
    <property type="molecule type" value="Genomic_DNA"/>
</dbReference>
<feature type="region of interest" description="Disordered" evidence="1">
    <location>
        <begin position="1"/>
        <end position="25"/>
    </location>
</feature>
<sequence>MASTATPGSSKNPMYISPAPTELDRPPVLDYWSIPSGDSMGIVGDSDEDSFDLMAEITRAKEHPGFGEFLQWLVARYDLEDDLPDEHTWGAADGDPLEDFKDFARWLVETNQGCWDTSCDDNPQPLADLDKVWPDNQLGDSQLYPPEDAPYPPDNSEVTEVVVGYIPYTKTWPDHMAHVMEGWEWSQCFVRAGGFIIDFVGPSELKHVPARCQFPLTICTCLPVEDGLEEGECEEEEGTYEDYTEFPEQDPKPTETNAEGHDDGMWDGDDQDGGKWGTELGWDFRDDDSSNHKLCTYPGPESDDCHHVETELEQVMDALVASDVEELEAKRWSDPGNACPDSGSWSWDDDWSSNLDWGQPGVPFNEEEDNLETHSGYDGQEGYPNWMEEANDNWRKPDANCDWDEGDWSKPEVPFEEDNCYPNTDGFWKGDVDGDQPDVPMAGELCYYPYAYSEQWSSPLNVTFRDPAIWGIKVQFHADYLEFEAISNIGARLMCRSKRRRLSLDIGKDPLQAKRPTLR</sequence>
<reference evidence="2" key="1">
    <citation type="submission" date="2022-10" db="EMBL/GenBank/DDBJ databases">
        <authorList>
            <person name="Chen Y."/>
            <person name="Dougan E. K."/>
            <person name="Chan C."/>
            <person name="Rhodes N."/>
            <person name="Thang M."/>
        </authorList>
    </citation>
    <scope>NUCLEOTIDE SEQUENCE</scope>
</reference>
<reference evidence="3" key="2">
    <citation type="submission" date="2024-04" db="EMBL/GenBank/DDBJ databases">
        <authorList>
            <person name="Chen Y."/>
            <person name="Shah S."/>
            <person name="Dougan E. K."/>
            <person name="Thang M."/>
            <person name="Chan C."/>
        </authorList>
    </citation>
    <scope>NUCLEOTIDE SEQUENCE [LARGE SCALE GENOMIC DNA]</scope>
</reference>
<dbReference type="EMBL" id="CAMXCT010006750">
    <property type="protein sequence ID" value="CAI4019449.1"/>
    <property type="molecule type" value="Genomic_DNA"/>
</dbReference>
<feature type="region of interest" description="Disordered" evidence="1">
    <location>
        <begin position="232"/>
        <end position="275"/>
    </location>
</feature>
<organism evidence="2">
    <name type="scientific">Cladocopium goreaui</name>
    <dbReference type="NCBI Taxonomy" id="2562237"/>
    <lineage>
        <taxon>Eukaryota</taxon>
        <taxon>Sar</taxon>
        <taxon>Alveolata</taxon>
        <taxon>Dinophyceae</taxon>
        <taxon>Suessiales</taxon>
        <taxon>Symbiodiniaceae</taxon>
        <taxon>Cladocopium</taxon>
    </lineage>
</organism>
<evidence type="ECO:0000313" key="2">
    <source>
        <dbReference type="EMBL" id="CAI4019449.1"/>
    </source>
</evidence>
<accession>A0A9P1M4V8</accession>
<dbReference type="AlphaFoldDB" id="A0A9P1M4V8"/>